<dbReference type="InterPro" id="IPR000994">
    <property type="entry name" value="Pept_M24"/>
</dbReference>
<dbReference type="SMART" id="SM01011">
    <property type="entry name" value="AMP_N"/>
    <property type="match status" value="1"/>
</dbReference>
<dbReference type="GO" id="GO:0030145">
    <property type="term" value="F:manganese ion binding"/>
    <property type="evidence" value="ECO:0007669"/>
    <property type="project" value="InterPro"/>
</dbReference>
<organism evidence="12 13">
    <name type="scientific">Suttonella indologenes</name>
    <dbReference type="NCBI Taxonomy" id="13276"/>
    <lineage>
        <taxon>Bacteria</taxon>
        <taxon>Pseudomonadati</taxon>
        <taxon>Pseudomonadota</taxon>
        <taxon>Gammaproteobacteria</taxon>
        <taxon>Cardiobacteriales</taxon>
        <taxon>Cardiobacteriaceae</taxon>
        <taxon>Suttonella</taxon>
    </lineage>
</organism>
<comment type="catalytic activity">
    <reaction evidence="1">
        <text>Release of any N-terminal amino acid, including proline, that is linked to proline, even from a dipeptide or tripeptide.</text>
        <dbReference type="EC" id="3.4.11.9"/>
    </reaction>
</comment>
<keyword evidence="7 12" id="KW-0378">Hydrolase</keyword>
<keyword evidence="12" id="KW-0031">Aminopeptidase</keyword>
<evidence type="ECO:0000256" key="1">
    <source>
        <dbReference type="ARBA" id="ARBA00001424"/>
    </source>
</evidence>
<dbReference type="Pfam" id="PF00557">
    <property type="entry name" value="Peptidase_M24"/>
    <property type="match status" value="1"/>
</dbReference>
<dbReference type="EC" id="3.4.11.9" evidence="4"/>
<evidence type="ECO:0000256" key="9">
    <source>
        <dbReference type="ARBA" id="ARBA00023211"/>
    </source>
</evidence>
<accession>A0A380MY22</accession>
<dbReference type="PANTHER" id="PTHR43226:SF4">
    <property type="entry name" value="XAA-PRO AMINOPEPTIDASE 3"/>
    <property type="match status" value="1"/>
</dbReference>
<keyword evidence="13" id="KW-1185">Reference proteome</keyword>
<dbReference type="SUPFAM" id="SSF53092">
    <property type="entry name" value="Creatinase/prolidase N-terminal domain"/>
    <property type="match status" value="1"/>
</dbReference>
<dbReference type="GO" id="GO:0070006">
    <property type="term" value="F:metalloaminopeptidase activity"/>
    <property type="evidence" value="ECO:0007669"/>
    <property type="project" value="InterPro"/>
</dbReference>
<dbReference type="PROSITE" id="PS00491">
    <property type="entry name" value="PROLINE_PEPTIDASE"/>
    <property type="match status" value="1"/>
</dbReference>
<evidence type="ECO:0000313" key="12">
    <source>
        <dbReference type="EMBL" id="SUO97459.1"/>
    </source>
</evidence>
<dbReference type="PANTHER" id="PTHR43226">
    <property type="entry name" value="XAA-PRO AMINOPEPTIDASE 3"/>
    <property type="match status" value="1"/>
</dbReference>
<keyword evidence="5" id="KW-0645">Protease</keyword>
<dbReference type="InterPro" id="IPR001131">
    <property type="entry name" value="Peptidase_M24B_aminopep-P_CS"/>
</dbReference>
<proteinExistence type="inferred from homology"/>
<dbReference type="AlphaFoldDB" id="A0A380MY22"/>
<dbReference type="SUPFAM" id="SSF55920">
    <property type="entry name" value="Creatinase/aminopeptidase"/>
    <property type="match status" value="1"/>
</dbReference>
<dbReference type="RefSeq" id="WP_115218643.1">
    <property type="nucleotide sequence ID" value="NZ_UHIA01000004.1"/>
</dbReference>
<dbReference type="Pfam" id="PF05195">
    <property type="entry name" value="AMP_N"/>
    <property type="match status" value="1"/>
</dbReference>
<evidence type="ECO:0000256" key="4">
    <source>
        <dbReference type="ARBA" id="ARBA00012574"/>
    </source>
</evidence>
<evidence type="ECO:0000256" key="6">
    <source>
        <dbReference type="ARBA" id="ARBA00022723"/>
    </source>
</evidence>
<dbReference type="GO" id="GO:0006508">
    <property type="term" value="P:proteolysis"/>
    <property type="evidence" value="ECO:0007669"/>
    <property type="project" value="UniProtKB-KW"/>
</dbReference>
<keyword evidence="9" id="KW-0464">Manganese</keyword>
<dbReference type="OrthoDB" id="9806388at2"/>
<dbReference type="InterPro" id="IPR029149">
    <property type="entry name" value="Creatin/AminoP/Spt16_N"/>
</dbReference>
<evidence type="ECO:0000256" key="2">
    <source>
        <dbReference type="ARBA" id="ARBA00001936"/>
    </source>
</evidence>
<comment type="similarity">
    <text evidence="3 10">Belongs to the peptidase M24B family.</text>
</comment>
<dbReference type="EMBL" id="UHIA01000004">
    <property type="protein sequence ID" value="SUO97459.1"/>
    <property type="molecule type" value="Genomic_DNA"/>
</dbReference>
<dbReference type="InterPro" id="IPR052433">
    <property type="entry name" value="X-Pro_dipept-like"/>
</dbReference>
<evidence type="ECO:0000313" key="13">
    <source>
        <dbReference type="Proteomes" id="UP000254575"/>
    </source>
</evidence>
<reference evidence="12 13" key="1">
    <citation type="submission" date="2018-06" db="EMBL/GenBank/DDBJ databases">
        <authorList>
            <consortium name="Pathogen Informatics"/>
            <person name="Doyle S."/>
        </authorList>
    </citation>
    <scope>NUCLEOTIDE SEQUENCE [LARGE SCALE GENOMIC DNA]</scope>
    <source>
        <strain evidence="12 13">NCTC10717</strain>
    </source>
</reference>
<name>A0A380MY22_9GAMM</name>
<feature type="domain" description="Aminopeptidase P N-terminal" evidence="11">
    <location>
        <begin position="6"/>
        <end position="140"/>
    </location>
</feature>
<dbReference type="Gene3D" id="3.40.350.10">
    <property type="entry name" value="Creatinase/prolidase N-terminal domain"/>
    <property type="match status" value="1"/>
</dbReference>
<evidence type="ECO:0000256" key="5">
    <source>
        <dbReference type="ARBA" id="ARBA00022670"/>
    </source>
</evidence>
<comment type="cofactor">
    <cofactor evidence="2">
        <name>Mn(2+)</name>
        <dbReference type="ChEBI" id="CHEBI:29035"/>
    </cofactor>
</comment>
<dbReference type="InterPro" id="IPR007865">
    <property type="entry name" value="Aminopep_P_N"/>
</dbReference>
<keyword evidence="6 10" id="KW-0479">Metal-binding</keyword>
<dbReference type="InterPro" id="IPR036005">
    <property type="entry name" value="Creatinase/aminopeptidase-like"/>
</dbReference>
<evidence type="ECO:0000256" key="3">
    <source>
        <dbReference type="ARBA" id="ARBA00008766"/>
    </source>
</evidence>
<sequence>MIQAVISSASFAERRQRLLSQLSEGSVLVLFAAPEALRNGDVHYPFRQNSYFWYLTGFPEPDAIAVLRKQGNGVHYTLFNAVRNPELEIWQGKIIGQEGALADYEVNEAYPLEEAAQRLPKLLADSTRIYSVLGVNSANDQRLSELLREVHRLTGRGGAPIEGLFDIRRELDEMRMIKSIEEQNLLHEAGRISAAGHRAALLAARPGAYEYTVQAALEAEFRRHQGCHWSFASIIASGANACCLHYHDNNAPLKDGELIMVDAGAEFGGYAGDISRTAPINGKFSRQQQALYEIVLNAQKTAIANARAGIRHLDLHRQTSILLMQGIIDLGIVDGNAEEMVDSGEVKRFYPHGTGHWLGLDVHDVGIYKIDGESRIYRPNMVITIEPGLYLQANDTTIEESWRGIGIRIEDDIIITEGEAEVTTADVPKEIREIEALLAERR</sequence>
<gene>
    <name evidence="12" type="primary">pepP</name>
    <name evidence="12" type="ORF">NCTC10717_01463</name>
</gene>
<evidence type="ECO:0000256" key="10">
    <source>
        <dbReference type="RuleBase" id="RU000590"/>
    </source>
</evidence>
<evidence type="ECO:0000256" key="8">
    <source>
        <dbReference type="ARBA" id="ARBA00023049"/>
    </source>
</evidence>
<dbReference type="CDD" id="cd01087">
    <property type="entry name" value="Prolidase"/>
    <property type="match status" value="1"/>
</dbReference>
<dbReference type="Gene3D" id="3.90.230.10">
    <property type="entry name" value="Creatinase/methionine aminopeptidase superfamily"/>
    <property type="match status" value="1"/>
</dbReference>
<keyword evidence="8" id="KW-0482">Metalloprotease</keyword>
<protein>
    <recommendedName>
        <fullName evidence="4">Xaa-Pro aminopeptidase</fullName>
        <ecNumber evidence="4">3.4.11.9</ecNumber>
    </recommendedName>
</protein>
<dbReference type="GO" id="GO:0005829">
    <property type="term" value="C:cytosol"/>
    <property type="evidence" value="ECO:0007669"/>
    <property type="project" value="TreeGrafter"/>
</dbReference>
<dbReference type="Proteomes" id="UP000254575">
    <property type="component" value="Unassembled WGS sequence"/>
</dbReference>
<evidence type="ECO:0000256" key="7">
    <source>
        <dbReference type="ARBA" id="ARBA00022801"/>
    </source>
</evidence>
<evidence type="ECO:0000259" key="11">
    <source>
        <dbReference type="SMART" id="SM01011"/>
    </source>
</evidence>